<evidence type="ECO:0000313" key="4">
    <source>
        <dbReference type="EMBL" id="KAL0820963.1"/>
    </source>
</evidence>
<accession>A0ABD0SM90</accession>
<gene>
    <name evidence="4" type="ORF">ABMA28_005620</name>
</gene>
<comment type="caution">
    <text evidence="4">The sequence shown here is derived from an EMBL/GenBank/DDBJ whole genome shotgun (WGS) entry which is preliminary data.</text>
</comment>
<reference evidence="4 5" key="1">
    <citation type="submission" date="2024-06" db="EMBL/GenBank/DDBJ databases">
        <title>A chromosome-level genome assembly of beet webworm, Loxostege sticticalis.</title>
        <authorList>
            <person name="Zhang Y."/>
        </authorList>
    </citation>
    <scope>NUCLEOTIDE SEQUENCE [LARGE SCALE GENOMIC DNA]</scope>
    <source>
        <strain evidence="4">AQ028</strain>
        <tissue evidence="4">Male pupae</tissue>
    </source>
</reference>
<sequence length="740" mass="83050">MYVITLLLISVFTSKTVIEAYEHSINVGTVLFSPKDLQKTHWTKTELGLIRARRYFQELLPPPNFIDTTNEEYIHTLLKYFKDTYATIKREAESPLSDSLMTTAFSDALGGYLKLWVLPISKLSFYGGTVSQDNIIKLYKFHNEIKRYMGTDGSGWRSPDKILLKSITLNVAPPRHITRSMRNPCQHLAYYEKTENGLSIPTPYIDWEEQTHTLFVPLRNQSLIPLDSPDHPNALFKYYDTAKNCIDASNNDDQVRFDEKFQSWLSKDVVPHLSDENIYLPLGSVLTLVNRSQTLADRVKDTYNTKIKTVKKNYVIFGVPIDLSSKKTWIIGLILFFEIAWCIPALIYLVCTRRKKQKENDVHTLLDAKRNKGKKSKSSKPSNSGIIQGMSFKRTSPGFKLESRPRSERDLEFESHFIASDSRDSIPTDTRSYFGSNGFSGSAVSVIHETLPPPLKSSLKKIRSSHTAPIPQNVTIKQSKSNRTCTSGRRPCKCKICTPQQSATSHSTIPTELTQTVSSLKEMNEPSNSAMAAISNTTHVESSSDLQRRNIPTVNIAEPEVPGDLATDCPCLACLEAEVGSEITVVNQESRPHEVCFDKNVEINIEDEKPLPAPAGSSHQATSKTEKRIKNIGLRLESGRPYLEIKIDKPQTEISVGIGGIFDPLRSAKRSKIPKRLPKPTAVQMAGTSPMRKESPGASAQQAKQKTKIPQLKKRPADDMDVKPRKPSGKRKDSKLNVTL</sequence>
<protein>
    <submittedName>
        <fullName evidence="4">Uncharacterized protein</fullName>
    </submittedName>
</protein>
<proteinExistence type="predicted"/>
<feature type="signal peptide" evidence="3">
    <location>
        <begin position="1"/>
        <end position="20"/>
    </location>
</feature>
<name>A0ABD0SM90_LOXSC</name>
<feature type="chain" id="PRO_5044872801" evidence="3">
    <location>
        <begin position="21"/>
        <end position="740"/>
    </location>
</feature>
<evidence type="ECO:0000256" key="3">
    <source>
        <dbReference type="SAM" id="SignalP"/>
    </source>
</evidence>
<feature type="compositionally biased region" description="Basic residues" evidence="1">
    <location>
        <begin position="667"/>
        <end position="678"/>
    </location>
</feature>
<dbReference type="Proteomes" id="UP001549921">
    <property type="component" value="Unassembled WGS sequence"/>
</dbReference>
<feature type="compositionally biased region" description="Basic residues" evidence="1">
    <location>
        <begin position="705"/>
        <end position="714"/>
    </location>
</feature>
<feature type="region of interest" description="Disordered" evidence="1">
    <location>
        <begin position="608"/>
        <end position="632"/>
    </location>
</feature>
<feature type="compositionally biased region" description="Basic and acidic residues" evidence="1">
    <location>
        <begin position="715"/>
        <end position="740"/>
    </location>
</feature>
<dbReference type="AlphaFoldDB" id="A0ABD0SM90"/>
<evidence type="ECO:0000313" key="5">
    <source>
        <dbReference type="Proteomes" id="UP001549921"/>
    </source>
</evidence>
<keyword evidence="2" id="KW-0472">Membrane</keyword>
<feature type="transmembrane region" description="Helical" evidence="2">
    <location>
        <begin position="329"/>
        <end position="351"/>
    </location>
</feature>
<dbReference type="EMBL" id="JBEDNZ010000018">
    <property type="protein sequence ID" value="KAL0820963.1"/>
    <property type="molecule type" value="Genomic_DNA"/>
</dbReference>
<evidence type="ECO:0000256" key="2">
    <source>
        <dbReference type="SAM" id="Phobius"/>
    </source>
</evidence>
<keyword evidence="3" id="KW-0732">Signal</keyword>
<feature type="region of interest" description="Disordered" evidence="1">
    <location>
        <begin position="363"/>
        <end position="391"/>
    </location>
</feature>
<keyword evidence="2" id="KW-1133">Transmembrane helix</keyword>
<feature type="region of interest" description="Disordered" evidence="1">
    <location>
        <begin position="667"/>
        <end position="740"/>
    </location>
</feature>
<evidence type="ECO:0000256" key="1">
    <source>
        <dbReference type="SAM" id="MobiDB-lite"/>
    </source>
</evidence>
<keyword evidence="2" id="KW-0812">Transmembrane</keyword>
<organism evidence="4 5">
    <name type="scientific">Loxostege sticticalis</name>
    <name type="common">Beet webworm moth</name>
    <dbReference type="NCBI Taxonomy" id="481309"/>
    <lineage>
        <taxon>Eukaryota</taxon>
        <taxon>Metazoa</taxon>
        <taxon>Ecdysozoa</taxon>
        <taxon>Arthropoda</taxon>
        <taxon>Hexapoda</taxon>
        <taxon>Insecta</taxon>
        <taxon>Pterygota</taxon>
        <taxon>Neoptera</taxon>
        <taxon>Endopterygota</taxon>
        <taxon>Lepidoptera</taxon>
        <taxon>Glossata</taxon>
        <taxon>Ditrysia</taxon>
        <taxon>Pyraloidea</taxon>
        <taxon>Crambidae</taxon>
        <taxon>Pyraustinae</taxon>
        <taxon>Loxostege</taxon>
    </lineage>
</organism>